<organism evidence="5 6">
    <name type="scientific">Turnera subulata</name>
    <dbReference type="NCBI Taxonomy" id="218843"/>
    <lineage>
        <taxon>Eukaryota</taxon>
        <taxon>Viridiplantae</taxon>
        <taxon>Streptophyta</taxon>
        <taxon>Embryophyta</taxon>
        <taxon>Tracheophyta</taxon>
        <taxon>Spermatophyta</taxon>
        <taxon>Magnoliopsida</taxon>
        <taxon>eudicotyledons</taxon>
        <taxon>Gunneridae</taxon>
        <taxon>Pentapetalae</taxon>
        <taxon>rosids</taxon>
        <taxon>fabids</taxon>
        <taxon>Malpighiales</taxon>
        <taxon>Passifloraceae</taxon>
        <taxon>Turnera</taxon>
    </lineage>
</organism>
<keyword evidence="3" id="KW-0732">Signal</keyword>
<dbReference type="PANTHER" id="PTHR36069">
    <property type="entry name" value="EXPRESSED PROTEIN-RELATED"/>
    <property type="match status" value="1"/>
</dbReference>
<feature type="compositionally biased region" description="Pro residues" evidence="2">
    <location>
        <begin position="184"/>
        <end position="200"/>
    </location>
</feature>
<accession>A0A9Q0JRC5</accession>
<dbReference type="PANTHER" id="PTHR36069:SF1">
    <property type="entry name" value="EXPRESSED PROTEIN"/>
    <property type="match status" value="1"/>
</dbReference>
<name>A0A9Q0JRC5_9ROSI</name>
<evidence type="ECO:0000256" key="2">
    <source>
        <dbReference type="SAM" id="MobiDB-lite"/>
    </source>
</evidence>
<dbReference type="SUPFAM" id="SSF82153">
    <property type="entry name" value="FAS1 domain"/>
    <property type="match status" value="1"/>
</dbReference>
<proteinExistence type="inferred from homology"/>
<dbReference type="EMBL" id="JAKUCV010000371">
    <property type="protein sequence ID" value="KAJ4850307.1"/>
    <property type="molecule type" value="Genomic_DNA"/>
</dbReference>
<dbReference type="InterPro" id="IPR053339">
    <property type="entry name" value="FAS1_domain_protein"/>
</dbReference>
<dbReference type="SMART" id="SM00554">
    <property type="entry name" value="FAS1"/>
    <property type="match status" value="1"/>
</dbReference>
<feature type="chain" id="PRO_5040160718" description="FAS1 domain-containing protein" evidence="3">
    <location>
        <begin position="25"/>
        <end position="247"/>
    </location>
</feature>
<dbReference type="Pfam" id="PF02469">
    <property type="entry name" value="Fasciclin"/>
    <property type="match status" value="1"/>
</dbReference>
<reference evidence="5" key="2">
    <citation type="journal article" date="2023" name="Plants (Basel)">
        <title>Annotation of the Turnera subulata (Passifloraceae) Draft Genome Reveals the S-Locus Evolved after the Divergence of Turneroideae from Passifloroideae in a Stepwise Manner.</title>
        <authorList>
            <person name="Henning P.M."/>
            <person name="Roalson E.H."/>
            <person name="Mir W."/>
            <person name="McCubbin A.G."/>
            <person name="Shore J.S."/>
        </authorList>
    </citation>
    <scope>NUCLEOTIDE SEQUENCE</scope>
    <source>
        <strain evidence="5">F60SS</strain>
    </source>
</reference>
<feature type="region of interest" description="Disordered" evidence="2">
    <location>
        <begin position="167"/>
        <end position="233"/>
    </location>
</feature>
<comment type="similarity">
    <text evidence="1">Belongs to the fasciclin-like AGP family.</text>
</comment>
<evidence type="ECO:0000256" key="1">
    <source>
        <dbReference type="ARBA" id="ARBA00007843"/>
    </source>
</evidence>
<evidence type="ECO:0000256" key="3">
    <source>
        <dbReference type="SAM" id="SignalP"/>
    </source>
</evidence>
<dbReference type="Proteomes" id="UP001141552">
    <property type="component" value="Unassembled WGS sequence"/>
</dbReference>
<dbReference type="Gene3D" id="2.30.180.10">
    <property type="entry name" value="FAS1 domain"/>
    <property type="match status" value="1"/>
</dbReference>
<gene>
    <name evidence="5" type="ORF">Tsubulata_034851</name>
</gene>
<feature type="non-terminal residue" evidence="5">
    <location>
        <position position="247"/>
    </location>
</feature>
<protein>
    <recommendedName>
        <fullName evidence="4">FAS1 domain-containing protein</fullName>
    </recommendedName>
</protein>
<evidence type="ECO:0000259" key="4">
    <source>
        <dbReference type="SMART" id="SM00554"/>
    </source>
</evidence>
<feature type="signal peptide" evidence="3">
    <location>
        <begin position="1"/>
        <end position="24"/>
    </location>
</feature>
<evidence type="ECO:0000313" key="6">
    <source>
        <dbReference type="Proteomes" id="UP001141552"/>
    </source>
</evidence>
<sequence>MSSGMGTCRTLLALLMALTSTVSTAEVPSKSQELTTAIEEMVTANYFTFVMLINMSPFDPRLQGNVTFLMPNDRMLSKIRITQTSVSDFLLRHSIPSPLLFDYLQHIPSGSMIPTSDSRYMLSVNNNGRRDFSLNNVKIISPNLCTAGSSIRCHGIDGVLEAAQEPPLTTCPNSTSPAIVASPPETPSFPSSPPSFPSPPEASGGTPPVPAAAPTPEQSKPKKSGSSHPKSHGELIKFLAASLVVSM</sequence>
<dbReference type="OrthoDB" id="1934418at2759"/>
<dbReference type="AlphaFoldDB" id="A0A9Q0JRC5"/>
<keyword evidence="6" id="KW-1185">Reference proteome</keyword>
<dbReference type="InterPro" id="IPR036378">
    <property type="entry name" value="FAS1_dom_sf"/>
</dbReference>
<dbReference type="InterPro" id="IPR000782">
    <property type="entry name" value="FAS1_domain"/>
</dbReference>
<reference evidence="5" key="1">
    <citation type="submission" date="2022-02" db="EMBL/GenBank/DDBJ databases">
        <authorList>
            <person name="Henning P.M."/>
            <person name="McCubbin A.G."/>
            <person name="Shore J.S."/>
        </authorList>
    </citation>
    <scope>NUCLEOTIDE SEQUENCE</scope>
    <source>
        <strain evidence="5">F60SS</strain>
        <tissue evidence="5">Leaves</tissue>
    </source>
</reference>
<comment type="caution">
    <text evidence="5">The sequence shown here is derived from an EMBL/GenBank/DDBJ whole genome shotgun (WGS) entry which is preliminary data.</text>
</comment>
<feature type="domain" description="FAS1" evidence="4">
    <location>
        <begin position="67"/>
        <end position="163"/>
    </location>
</feature>
<evidence type="ECO:0000313" key="5">
    <source>
        <dbReference type="EMBL" id="KAJ4850307.1"/>
    </source>
</evidence>